<organism evidence="1 2">
    <name type="scientific">Deinococcus proteolyticus (strain ATCC 35074 / DSM 20540 / JCM 6276 / NBRC 101906 / NCIMB 13154 / VKM Ac-1939 / CCM 2703 / MRP)</name>
    <dbReference type="NCBI Taxonomy" id="693977"/>
    <lineage>
        <taxon>Bacteria</taxon>
        <taxon>Thermotogati</taxon>
        <taxon>Deinococcota</taxon>
        <taxon>Deinococci</taxon>
        <taxon>Deinococcales</taxon>
        <taxon>Deinococcaceae</taxon>
        <taxon>Deinococcus</taxon>
    </lineage>
</organism>
<sequence length="113" mass="13064">MHTSLSAVRPEQESTVTIRESYLTITNQDACCAALLDWAERKVGREWTRYSSEEITRALLGIYSTRTVEKKLRVLESQGFLSRRRSPTDRYDRAWQYLLNVPAVAKALEAVQR</sequence>
<evidence type="ECO:0000313" key="1">
    <source>
        <dbReference type="EMBL" id="ADY27810.1"/>
    </source>
</evidence>
<keyword evidence="1" id="KW-0614">Plasmid</keyword>
<dbReference type="Proteomes" id="UP000007718">
    <property type="component" value="Plasmid pDEIPR04"/>
</dbReference>
<reference evidence="2" key="1">
    <citation type="submission" date="2011-02" db="EMBL/GenBank/DDBJ databases">
        <title>The complete sequence of plasmid4 of Deinococcus proteolyticus DSM 20540.</title>
        <authorList>
            <consortium name="US DOE Joint Genome Institute (JGI-PGF)"/>
            <person name="Lucas S."/>
            <person name="Copeland A."/>
            <person name="Lapidus A."/>
            <person name="Bruce D."/>
            <person name="Goodwin L."/>
            <person name="Pitluck S."/>
            <person name="Kyrpides N."/>
            <person name="Mavromatis K."/>
            <person name="Pagani I."/>
            <person name="Ivanova N."/>
            <person name="Ovchinnikova G."/>
            <person name="Zeytun A."/>
            <person name="Detter J.C."/>
            <person name="Han C."/>
            <person name="Land M."/>
            <person name="Hauser L."/>
            <person name="Markowitz V."/>
            <person name="Cheng J.-F."/>
            <person name="Hugenholtz P."/>
            <person name="Woyke T."/>
            <person name="Wu D."/>
            <person name="Pukall R."/>
            <person name="Steenblock K."/>
            <person name="Brambilla E."/>
            <person name="Klenk H.-P."/>
            <person name="Eisen J.A."/>
        </authorList>
    </citation>
    <scope>NUCLEOTIDE SEQUENCE [LARGE SCALE GENOMIC DNA]</scope>
    <source>
        <strain evidence="2">ATCC 35074 / DSM 20540 / JCM 6276 / NBRC 101906 / NCIMB 13154 / VKM Ac-1939 / CCM 2703 / MRP</strain>
        <plasmid evidence="2">Plasmid pDEIPR04</plasmid>
    </source>
</reference>
<proteinExistence type="predicted"/>
<dbReference type="AlphaFoldDB" id="F0RRA1"/>
<accession>F0RRA1</accession>
<dbReference type="EMBL" id="CP002540">
    <property type="protein sequence ID" value="ADY27810.1"/>
    <property type="molecule type" value="Genomic_DNA"/>
</dbReference>
<dbReference type="KEGG" id="dpt:Deipr_2710"/>
<gene>
    <name evidence="1" type="ordered locus">Deipr_2710</name>
</gene>
<evidence type="ECO:0000313" key="2">
    <source>
        <dbReference type="Proteomes" id="UP000007718"/>
    </source>
</evidence>
<keyword evidence="2" id="KW-1185">Reference proteome</keyword>
<reference evidence="1 2" key="2">
    <citation type="journal article" date="2012" name="Stand. Genomic Sci.">
        <title>Complete genome sequence of the orange-red pigmented, radioresistant Deinococcus proteolyticus type strain (MRP(T)).</title>
        <authorList>
            <person name="Copeland A."/>
            <person name="Zeytun A."/>
            <person name="Yassawong M."/>
            <person name="Nolan M."/>
            <person name="Lucas S."/>
            <person name="Hammon N."/>
            <person name="Deshpande S."/>
            <person name="Cheng J.F."/>
            <person name="Han C."/>
            <person name="Tapia R."/>
            <person name="Goodwin L.A."/>
            <person name="Pitluck S."/>
            <person name="Mavromatis K."/>
            <person name="Liolios K."/>
            <person name="Pagani I."/>
            <person name="Ivanova N."/>
            <person name="Mikhailova N."/>
            <person name="Pati A."/>
            <person name="Chen A."/>
            <person name="Palaniappan K."/>
            <person name="Land M."/>
            <person name="Hauser L."/>
            <person name="Jeffries C.D."/>
            <person name="Brambilla E.M."/>
            <person name="Rohde M."/>
            <person name="Sikorski J."/>
            <person name="Pukall R."/>
            <person name="Goker M."/>
            <person name="Detter J.C."/>
            <person name="Woyke T."/>
            <person name="Bristow J."/>
            <person name="Eisen J.A."/>
            <person name="Markowitz V."/>
            <person name="Hugenholtz P."/>
            <person name="Kyrpides N.C."/>
            <person name="Klenk H.P."/>
            <person name="Lapidus A."/>
        </authorList>
    </citation>
    <scope>NUCLEOTIDE SEQUENCE [LARGE SCALE GENOMIC DNA]</scope>
    <source>
        <strain evidence="2">ATCC 35074 / DSM 20540 / JCM 6276 / NBRC 101906 / NCIMB 13154 / VKM Ac-1939 / CCM 2703 / MRP</strain>
        <plasmid evidence="2">Plasmid pDEIPR04</plasmid>
    </source>
</reference>
<geneLocation type="plasmid" evidence="1 2">
    <name>pDEIPR04</name>
</geneLocation>
<name>F0RRA1_DEIPM</name>
<protein>
    <submittedName>
        <fullName evidence="1">Uncharacterized protein</fullName>
    </submittedName>
</protein>
<dbReference type="HOGENOM" id="CLU_2129361_0_0_0"/>